<keyword evidence="4" id="KW-0804">Transcription</keyword>
<dbReference type="EMBL" id="JAXLQG010000001">
    <property type="protein sequence ID" value="KAK5545413.1"/>
    <property type="molecule type" value="Genomic_DNA"/>
</dbReference>
<keyword evidence="2" id="KW-0479">Metal-binding</keyword>
<evidence type="ECO:0000256" key="1">
    <source>
        <dbReference type="ARBA" id="ARBA00004123"/>
    </source>
</evidence>
<dbReference type="GO" id="GO:0005634">
    <property type="term" value="C:nucleus"/>
    <property type="evidence" value="ECO:0007669"/>
    <property type="project" value="UniProtKB-SubCell"/>
</dbReference>
<protein>
    <recommendedName>
        <fullName evidence="7">Zn(2)-C6 fungal-type domain-containing protein</fullName>
    </recommendedName>
</protein>
<keyword evidence="9" id="KW-1185">Reference proteome</keyword>
<dbReference type="GO" id="GO:0008270">
    <property type="term" value="F:zinc ion binding"/>
    <property type="evidence" value="ECO:0007669"/>
    <property type="project" value="InterPro"/>
</dbReference>
<feature type="region of interest" description="Disordered" evidence="6">
    <location>
        <begin position="138"/>
        <end position="160"/>
    </location>
</feature>
<evidence type="ECO:0000256" key="2">
    <source>
        <dbReference type="ARBA" id="ARBA00022723"/>
    </source>
</evidence>
<feature type="region of interest" description="Disordered" evidence="6">
    <location>
        <begin position="53"/>
        <end position="122"/>
    </location>
</feature>
<keyword evidence="3" id="KW-0805">Transcription regulation</keyword>
<proteinExistence type="predicted"/>
<feature type="compositionally biased region" description="Basic residues" evidence="6">
    <location>
        <begin position="651"/>
        <end position="663"/>
    </location>
</feature>
<dbReference type="SUPFAM" id="SSF57701">
    <property type="entry name" value="Zn2/Cys6 DNA-binding domain"/>
    <property type="match status" value="1"/>
</dbReference>
<dbReference type="Pfam" id="PF00172">
    <property type="entry name" value="Zn_clus"/>
    <property type="match status" value="1"/>
</dbReference>
<dbReference type="InterPro" id="IPR050815">
    <property type="entry name" value="TF_fung"/>
</dbReference>
<comment type="caution">
    <text evidence="8">The sequence shown here is derived from an EMBL/GenBank/DDBJ whole genome shotgun (WGS) entry which is preliminary data.</text>
</comment>
<evidence type="ECO:0000313" key="8">
    <source>
        <dbReference type="EMBL" id="KAK5545413.1"/>
    </source>
</evidence>
<dbReference type="GO" id="GO:0006351">
    <property type="term" value="P:DNA-templated transcription"/>
    <property type="evidence" value="ECO:0007669"/>
    <property type="project" value="InterPro"/>
</dbReference>
<dbReference type="Pfam" id="PF04082">
    <property type="entry name" value="Fungal_trans"/>
    <property type="match status" value="1"/>
</dbReference>
<feature type="domain" description="Zn(2)-C6 fungal-type" evidence="7">
    <location>
        <begin position="19"/>
        <end position="49"/>
    </location>
</feature>
<reference evidence="8 9" key="1">
    <citation type="submission" date="2023-06" db="EMBL/GenBank/DDBJ databases">
        <title>Black Yeasts Isolated from many extreme environments.</title>
        <authorList>
            <person name="Coleine C."/>
            <person name="Stajich J.E."/>
            <person name="Selbmann L."/>
        </authorList>
    </citation>
    <scope>NUCLEOTIDE SEQUENCE [LARGE SCALE GENOMIC DNA]</scope>
    <source>
        <strain evidence="8 9">CCFEE 5887</strain>
    </source>
</reference>
<evidence type="ECO:0000313" key="9">
    <source>
        <dbReference type="Proteomes" id="UP001345827"/>
    </source>
</evidence>
<dbReference type="CDD" id="cd12148">
    <property type="entry name" value="fungal_TF_MHR"/>
    <property type="match status" value="1"/>
</dbReference>
<dbReference type="PANTHER" id="PTHR47338">
    <property type="entry name" value="ZN(II)2CYS6 TRANSCRIPTION FACTOR (EUROFUNG)-RELATED"/>
    <property type="match status" value="1"/>
</dbReference>
<evidence type="ECO:0000256" key="3">
    <source>
        <dbReference type="ARBA" id="ARBA00023015"/>
    </source>
</evidence>
<dbReference type="PROSITE" id="PS50048">
    <property type="entry name" value="ZN2_CY6_FUNGAL_2"/>
    <property type="match status" value="1"/>
</dbReference>
<feature type="compositionally biased region" description="Low complexity" evidence="6">
    <location>
        <begin position="151"/>
        <end position="160"/>
    </location>
</feature>
<dbReference type="PANTHER" id="PTHR47338:SF10">
    <property type="entry name" value="TRANSCRIPTION FACTOR DOMAIN-CONTAINING PROTEIN-RELATED"/>
    <property type="match status" value="1"/>
</dbReference>
<sequence>MSENNFSEEEGTQLRSAIACHVCRKRKVKCGREMPQCSLCQQSLQVCEYARKPLRPGPKIGSTQNPRKRKNRTADGEEDQTQERTRQPTSPARQIRSDNSNTTSTRISNSQDVSEAPESPARQADDIQALSFIIHPSHESCSSEKGKDDSPGSNSHSHSQQGSHVAASCYALGFSPVLLDHFIDRFFENFTSFQLFRPADLRPSLQSIESVNQCQALLAVILLFATKHQDDEDDAMHEQPPQNLSSSHLLAQAHKLVDHSFYECEDSPISLPLLQAVILLTHWLLIQGVRGRAWRYLRVAVGSAYELNMHLIDRNKRIDDKVDADLWCEEEGRRRAWWAIWEMDVFASVIRRCPTGIDWSQNETFLPAEDEKWYRGEPQKSCTLRQDFIERYKFLEASGNESPKAWFIVVNSLMKDAQKITSPIGVDKDVPSRGHDTTNSFYMPADDSFRKSPSCKDSLNRLLMIYNALQCTSMTLPRSLRYRHQNLSFGSRELDPQSAQTCRLQHSDVYSIHCMVQLTKLMISKYYLFNNDLGTLSKDDSRRSTAMTQALERYSEASDEIVSLVGRSYEEHYKFVNPFVANTIWLAGAVQLLYRELASLDKSDRDFTNSKLELLSVTYNRFVRYWNMSSTLQKNLEVVQSEISNLQSKAQKGKQGSRTRRPSVAKSRSSNAFAAGAVTNNPGCAETRNTGTTVQVMKDPSSVEKRPWHGIPEKGNTTSSNDDLYQNNLAQYGQMDASLFGNASAQAPLTKSSDNVHAFLMSASATMAQVPTMGQAMPTSNGIGTHGDLAFYPSTSTEAELSPDFYVGGLTGGNPDLSHYFGDILSGGYMA</sequence>
<dbReference type="SMART" id="SM00906">
    <property type="entry name" value="Fungal_trans"/>
    <property type="match status" value="1"/>
</dbReference>
<evidence type="ECO:0000256" key="5">
    <source>
        <dbReference type="ARBA" id="ARBA00023242"/>
    </source>
</evidence>
<dbReference type="InterPro" id="IPR007219">
    <property type="entry name" value="XnlR_reg_dom"/>
</dbReference>
<feature type="region of interest" description="Disordered" evidence="6">
    <location>
        <begin position="647"/>
        <end position="721"/>
    </location>
</feature>
<dbReference type="InterPro" id="IPR036864">
    <property type="entry name" value="Zn2-C6_fun-type_DNA-bd_sf"/>
</dbReference>
<name>A0AAV9QJT2_9PEZI</name>
<feature type="compositionally biased region" description="Polar residues" evidence="6">
    <location>
        <begin position="666"/>
        <end position="695"/>
    </location>
</feature>
<evidence type="ECO:0000256" key="6">
    <source>
        <dbReference type="SAM" id="MobiDB-lite"/>
    </source>
</evidence>
<dbReference type="Gene3D" id="4.10.240.10">
    <property type="entry name" value="Zn(2)-C6 fungal-type DNA-binding domain"/>
    <property type="match status" value="1"/>
</dbReference>
<keyword evidence="5" id="KW-0539">Nucleus</keyword>
<dbReference type="GO" id="GO:0000981">
    <property type="term" value="F:DNA-binding transcription factor activity, RNA polymerase II-specific"/>
    <property type="evidence" value="ECO:0007669"/>
    <property type="project" value="InterPro"/>
</dbReference>
<feature type="compositionally biased region" description="Basic and acidic residues" evidence="6">
    <location>
        <begin position="138"/>
        <end position="150"/>
    </location>
</feature>
<dbReference type="SMART" id="SM00066">
    <property type="entry name" value="GAL4"/>
    <property type="match status" value="1"/>
</dbReference>
<accession>A0AAV9QJT2</accession>
<comment type="subcellular location">
    <subcellularLocation>
        <location evidence="1">Nucleus</location>
    </subcellularLocation>
</comment>
<evidence type="ECO:0000256" key="4">
    <source>
        <dbReference type="ARBA" id="ARBA00023163"/>
    </source>
</evidence>
<evidence type="ECO:0000259" key="7">
    <source>
        <dbReference type="PROSITE" id="PS50048"/>
    </source>
</evidence>
<organism evidence="8 9">
    <name type="scientific">Vermiconidia calcicola</name>
    <dbReference type="NCBI Taxonomy" id="1690605"/>
    <lineage>
        <taxon>Eukaryota</taxon>
        <taxon>Fungi</taxon>
        <taxon>Dikarya</taxon>
        <taxon>Ascomycota</taxon>
        <taxon>Pezizomycotina</taxon>
        <taxon>Dothideomycetes</taxon>
        <taxon>Dothideomycetidae</taxon>
        <taxon>Mycosphaerellales</taxon>
        <taxon>Extremaceae</taxon>
        <taxon>Vermiconidia</taxon>
    </lineage>
</organism>
<dbReference type="Proteomes" id="UP001345827">
    <property type="component" value="Unassembled WGS sequence"/>
</dbReference>
<dbReference type="GO" id="GO:0003677">
    <property type="term" value="F:DNA binding"/>
    <property type="evidence" value="ECO:0007669"/>
    <property type="project" value="InterPro"/>
</dbReference>
<gene>
    <name evidence="8" type="ORF">LTR25_000420</name>
</gene>
<dbReference type="InterPro" id="IPR001138">
    <property type="entry name" value="Zn2Cys6_DnaBD"/>
</dbReference>
<dbReference type="AlphaFoldDB" id="A0AAV9QJT2"/>
<dbReference type="PROSITE" id="PS00463">
    <property type="entry name" value="ZN2_CY6_FUNGAL_1"/>
    <property type="match status" value="1"/>
</dbReference>
<feature type="compositionally biased region" description="Low complexity" evidence="6">
    <location>
        <begin position="97"/>
        <end position="110"/>
    </location>
</feature>
<dbReference type="CDD" id="cd00067">
    <property type="entry name" value="GAL4"/>
    <property type="match status" value="1"/>
</dbReference>